<accession>A0A9P7QXC5</accession>
<gene>
    <name evidence="1" type="ORF">JMJ77_011548</name>
</gene>
<dbReference type="EMBL" id="JAESDN010000011">
    <property type="protein sequence ID" value="KAG7043726.1"/>
    <property type="molecule type" value="Genomic_DNA"/>
</dbReference>
<comment type="caution">
    <text evidence="1">The sequence shown here is derived from an EMBL/GenBank/DDBJ whole genome shotgun (WGS) entry which is preliminary data.</text>
</comment>
<dbReference type="AlphaFoldDB" id="A0A9P7QXC5"/>
<name>A0A9P7QXC5_9PEZI</name>
<evidence type="ECO:0000313" key="2">
    <source>
        <dbReference type="Proteomes" id="UP000699042"/>
    </source>
</evidence>
<keyword evidence="2" id="KW-1185">Reference proteome</keyword>
<protein>
    <submittedName>
        <fullName evidence="1">Fermentation associated protein</fullName>
    </submittedName>
</protein>
<organism evidence="1 2">
    <name type="scientific">Colletotrichum scovillei</name>
    <dbReference type="NCBI Taxonomy" id="1209932"/>
    <lineage>
        <taxon>Eukaryota</taxon>
        <taxon>Fungi</taxon>
        <taxon>Dikarya</taxon>
        <taxon>Ascomycota</taxon>
        <taxon>Pezizomycotina</taxon>
        <taxon>Sordariomycetes</taxon>
        <taxon>Hypocreomycetidae</taxon>
        <taxon>Glomerellales</taxon>
        <taxon>Glomerellaceae</taxon>
        <taxon>Colletotrichum</taxon>
        <taxon>Colletotrichum acutatum species complex</taxon>
    </lineage>
</organism>
<proteinExistence type="predicted"/>
<evidence type="ECO:0000313" key="1">
    <source>
        <dbReference type="EMBL" id="KAG7043726.1"/>
    </source>
</evidence>
<sequence>MITSKSLDFFGGGRFASSASGLLSLSRKRSWYSSSVLKWM</sequence>
<reference evidence="1" key="1">
    <citation type="submission" date="2021-05" db="EMBL/GenBank/DDBJ databases">
        <title>Comparative genomics of three Colletotrichum scovillei strains and genetic complementation revealed genes involved fungal growth and virulence on chili pepper.</title>
        <authorList>
            <person name="Hsieh D.-K."/>
            <person name="Chuang S.-C."/>
            <person name="Chen C.-Y."/>
            <person name="Chao Y.-T."/>
            <person name="Lu M.-Y.J."/>
            <person name="Lee M.-H."/>
            <person name="Shih M.-C."/>
        </authorList>
    </citation>
    <scope>NUCLEOTIDE SEQUENCE</scope>
    <source>
        <strain evidence="1">Coll-153</strain>
    </source>
</reference>
<dbReference type="Proteomes" id="UP000699042">
    <property type="component" value="Unassembled WGS sequence"/>
</dbReference>